<dbReference type="EMBL" id="LYDR01000039">
    <property type="protein sequence ID" value="ODA34959.1"/>
    <property type="molecule type" value="Genomic_DNA"/>
</dbReference>
<gene>
    <name evidence="1" type="ORF">A6X21_04800</name>
</gene>
<evidence type="ECO:0000313" key="2">
    <source>
        <dbReference type="Proteomes" id="UP000094828"/>
    </source>
</evidence>
<name>A0A1C3EP45_9PLAN</name>
<evidence type="ECO:0000313" key="1">
    <source>
        <dbReference type="EMBL" id="ODA34959.1"/>
    </source>
</evidence>
<keyword evidence="2" id="KW-1185">Reference proteome</keyword>
<evidence type="ECO:0008006" key="3">
    <source>
        <dbReference type="Google" id="ProtNLM"/>
    </source>
</evidence>
<comment type="caution">
    <text evidence="1">The sequence shown here is derived from an EMBL/GenBank/DDBJ whole genome shotgun (WGS) entry which is preliminary data.</text>
</comment>
<dbReference type="STRING" id="1841610.A6X21_04800"/>
<reference evidence="1 2" key="1">
    <citation type="submission" date="2016-05" db="EMBL/GenBank/DDBJ databases">
        <title>Genomic and physiological characterization of Planctopirus sp. isolated from fresh water lake.</title>
        <authorList>
            <person name="Subhash Y."/>
            <person name="Ramana C."/>
        </authorList>
    </citation>
    <scope>NUCLEOTIDE SEQUENCE [LARGE SCALE GENOMIC DNA]</scope>
    <source>
        <strain evidence="1 2">JC280</strain>
    </source>
</reference>
<dbReference type="Gene3D" id="1.25.40.10">
    <property type="entry name" value="Tetratricopeptide repeat domain"/>
    <property type="match status" value="1"/>
</dbReference>
<dbReference type="AlphaFoldDB" id="A0A1C3EP45"/>
<sequence>MALDSTADYELYSRRSALKLQGRFAEAIPIQQQILESAQQTGHVVDVSNAWNMLSHLFQQNGQLAEAEEAARHALTTYANGIQPQVETLATYEMKLAMILAEQRRYKEAVHFGELALEHFSPFHDPEDDFLKARASDLEMMKRHCDRLNDAAT</sequence>
<protein>
    <recommendedName>
        <fullName evidence="3">MalT-like TPR region domain-containing protein</fullName>
    </recommendedName>
</protein>
<proteinExistence type="predicted"/>
<organism evidence="1 2">
    <name type="scientific">Planctopirus hydrillae</name>
    <dbReference type="NCBI Taxonomy" id="1841610"/>
    <lineage>
        <taxon>Bacteria</taxon>
        <taxon>Pseudomonadati</taxon>
        <taxon>Planctomycetota</taxon>
        <taxon>Planctomycetia</taxon>
        <taxon>Planctomycetales</taxon>
        <taxon>Planctomycetaceae</taxon>
        <taxon>Planctopirus</taxon>
    </lineage>
</organism>
<dbReference type="SUPFAM" id="SSF48452">
    <property type="entry name" value="TPR-like"/>
    <property type="match status" value="1"/>
</dbReference>
<dbReference type="OrthoDB" id="3078628at2"/>
<dbReference type="Proteomes" id="UP000094828">
    <property type="component" value="Unassembled WGS sequence"/>
</dbReference>
<accession>A0A1C3EP45</accession>
<dbReference type="Pfam" id="PF13424">
    <property type="entry name" value="TPR_12"/>
    <property type="match status" value="1"/>
</dbReference>
<dbReference type="InterPro" id="IPR011990">
    <property type="entry name" value="TPR-like_helical_dom_sf"/>
</dbReference>